<comment type="caution">
    <text evidence="1">The sequence shown here is derived from an EMBL/GenBank/DDBJ whole genome shotgun (WGS) entry which is preliminary data.</text>
</comment>
<organism evidence="1 2">
    <name type="scientific">Austropuccinia psidii MF-1</name>
    <dbReference type="NCBI Taxonomy" id="1389203"/>
    <lineage>
        <taxon>Eukaryota</taxon>
        <taxon>Fungi</taxon>
        <taxon>Dikarya</taxon>
        <taxon>Basidiomycota</taxon>
        <taxon>Pucciniomycotina</taxon>
        <taxon>Pucciniomycetes</taxon>
        <taxon>Pucciniales</taxon>
        <taxon>Sphaerophragmiaceae</taxon>
        <taxon>Austropuccinia</taxon>
    </lineage>
</organism>
<evidence type="ECO:0000313" key="1">
    <source>
        <dbReference type="EMBL" id="MBW0462600.1"/>
    </source>
</evidence>
<gene>
    <name evidence="1" type="ORF">O181_002315</name>
</gene>
<sequence>MIVGCLKVCLRFHYNIISHLFVCRLEFLTTFDQDAAEPPSKVVSSIEEIEVYCKVLNIDLDGKADGSAWKTMIPQIDPKTAVLVDGVL</sequence>
<dbReference type="EMBL" id="AVOT02000383">
    <property type="protein sequence ID" value="MBW0462600.1"/>
    <property type="molecule type" value="Genomic_DNA"/>
</dbReference>
<evidence type="ECO:0000313" key="2">
    <source>
        <dbReference type="Proteomes" id="UP000765509"/>
    </source>
</evidence>
<name>A0A9Q3BCT3_9BASI</name>
<dbReference type="OrthoDB" id="64353at2759"/>
<dbReference type="Proteomes" id="UP000765509">
    <property type="component" value="Unassembled WGS sequence"/>
</dbReference>
<dbReference type="AlphaFoldDB" id="A0A9Q3BCT3"/>
<accession>A0A9Q3BCT3</accession>
<protein>
    <submittedName>
        <fullName evidence="1">Uncharacterized protein</fullName>
    </submittedName>
</protein>
<dbReference type="SUPFAM" id="SSF56281">
    <property type="entry name" value="Metallo-hydrolase/oxidoreductase"/>
    <property type="match status" value="1"/>
</dbReference>
<dbReference type="InterPro" id="IPR036866">
    <property type="entry name" value="RibonucZ/Hydroxyglut_hydro"/>
</dbReference>
<proteinExistence type="predicted"/>
<reference evidence="1" key="1">
    <citation type="submission" date="2021-03" db="EMBL/GenBank/DDBJ databases">
        <title>Draft genome sequence of rust myrtle Austropuccinia psidii MF-1, a brazilian biotype.</title>
        <authorList>
            <person name="Quecine M.C."/>
            <person name="Pachon D.M.R."/>
            <person name="Bonatelli M.L."/>
            <person name="Correr F.H."/>
            <person name="Franceschini L.M."/>
            <person name="Leite T.F."/>
            <person name="Margarido G.R.A."/>
            <person name="Almeida C.A."/>
            <person name="Ferrarezi J.A."/>
            <person name="Labate C.A."/>
        </authorList>
    </citation>
    <scope>NUCLEOTIDE SEQUENCE</scope>
    <source>
        <strain evidence="1">MF-1</strain>
    </source>
</reference>
<keyword evidence="2" id="KW-1185">Reference proteome</keyword>